<gene>
    <name evidence="3" type="ORF">E7027_03705</name>
</gene>
<name>A0A928DS65_9BACT</name>
<dbReference type="SUPFAM" id="SSF55486">
    <property type="entry name" value="Metalloproteases ('zincins'), catalytic domain"/>
    <property type="match status" value="1"/>
</dbReference>
<sequence>MKKITLLFLLLFIYPSLAFSWGIMEPCLARVSQDKRCFVEKLSRAGNYPCISVKLEGPRVEGVSAQELKQISQVALKDLSAAFHRWFGPVRSQIVQAGRAEEFADFLNIYPNGVRVFLEDKNTPSNPQCLNLALYLSSGGVSTCADANALENRIRWYTFNYRFHDGGGYSLSSRGCPPESVVTHEVGHLMGLADLYWNKLNHDSNITQEFSLLSVGISTYEMEKYSVMTTAQANYSVRCDDLDGIINMWDVLLAKQGKTSPRWEKGWTSFCPAYQAKNFRYAYGQPYRSEEEKNTNKRRIEAINWFEKGALEWQKEYERLGDEIARLNKKLETASEQGVLTTLDLMDSARMNYLAERQKKVGIIYSSMNEMDDNDKIGFLGVYDKVQALIAQDPDIAPGKPLYNPEKLARATPYEYHLYAAVEKKKHVCLSCGKEIEPDEELSSVSRGHVFYFHEDCPRRAKASQSQEYIRKYRYDREQTKAPILSYAELYKKALREGIDFQVASMSASPALSMVSVPPLEEVAKSAAVPDIDVFATHSAKETLPPAASTPVKGGLSAKQVSAPKDTRQQPSTKPQGKPKVLPAAPESKPVRKTPATRPESSSKAKAKCYVCGKEMEEGAYHSFAQSKHVHKKGECALRAFTQYHKTDAESLARYEGFYFLHVPQDVVQAKADMRSLGITVADVRNYISQQQETQNRLLQEQQASRRAESEQASLREKCRFYMNVSQADVDLFKQENKRALTKAENKKSAGGVLSKKQERLLRQYNQLLENFKITQQCAVLDKKTK</sequence>
<feature type="coiled-coil region" evidence="1">
    <location>
        <begin position="691"/>
        <end position="718"/>
    </location>
</feature>
<accession>A0A928DS65</accession>
<reference evidence="3" key="1">
    <citation type="submission" date="2019-04" db="EMBL/GenBank/DDBJ databases">
        <title>Evolution of Biomass-Degrading Anaerobic Consortia Revealed by Metagenomics.</title>
        <authorList>
            <person name="Peng X."/>
        </authorList>
    </citation>
    <scope>NUCLEOTIDE SEQUENCE</scope>
    <source>
        <strain evidence="3">SIG66</strain>
    </source>
</reference>
<proteinExistence type="predicted"/>
<evidence type="ECO:0000256" key="1">
    <source>
        <dbReference type="SAM" id="Coils"/>
    </source>
</evidence>
<dbReference type="EMBL" id="SUVG01000004">
    <property type="protein sequence ID" value="MBE6421219.1"/>
    <property type="molecule type" value="Genomic_DNA"/>
</dbReference>
<evidence type="ECO:0000256" key="2">
    <source>
        <dbReference type="SAM" id="MobiDB-lite"/>
    </source>
</evidence>
<feature type="region of interest" description="Disordered" evidence="2">
    <location>
        <begin position="544"/>
        <end position="605"/>
    </location>
</feature>
<keyword evidence="1" id="KW-0175">Coiled coil</keyword>
<dbReference type="AlphaFoldDB" id="A0A928DS65"/>
<organism evidence="3 4">
    <name type="scientific">Candidatus Avelusimicrobium gallicola</name>
    <dbReference type="NCBI Taxonomy" id="2562704"/>
    <lineage>
        <taxon>Bacteria</taxon>
        <taxon>Pseudomonadati</taxon>
        <taxon>Elusimicrobiota</taxon>
        <taxon>Elusimicrobia</taxon>
        <taxon>Elusimicrobiales</taxon>
        <taxon>Elusimicrobiaceae</taxon>
        <taxon>Candidatus Avelusimicrobium</taxon>
    </lineage>
</organism>
<feature type="coiled-coil region" evidence="1">
    <location>
        <begin position="310"/>
        <end position="337"/>
    </location>
</feature>
<evidence type="ECO:0000313" key="3">
    <source>
        <dbReference type="EMBL" id="MBE6421219.1"/>
    </source>
</evidence>
<comment type="caution">
    <text evidence="3">The sequence shown here is derived from an EMBL/GenBank/DDBJ whole genome shotgun (WGS) entry which is preliminary data.</text>
</comment>
<evidence type="ECO:0000313" key="4">
    <source>
        <dbReference type="Proteomes" id="UP000725649"/>
    </source>
</evidence>
<protein>
    <submittedName>
        <fullName evidence="3">Uncharacterized protein</fullName>
    </submittedName>
</protein>
<dbReference type="Proteomes" id="UP000725649">
    <property type="component" value="Unassembled WGS sequence"/>
</dbReference>